<sequence length="192" mass="20722">MTRPLRADARRNRERLVAEARAAFLADGTGASLEEIARRAGVGIGTLYRHFPRREDLLDAVFQGEVDALLDLGRELARADDAFAALSSWLRAVVDRHRAWQAIAAATGQDRPNATLAASRVPVERAGKTLLARAHKAGEADKNVTIADLLRLAGAIGQAAEETPDDPKLPDRLLRLVLAGLRAQPGTGKRAR</sequence>
<reference evidence="6 7" key="1">
    <citation type="submission" date="2023-06" db="EMBL/GenBank/DDBJ databases">
        <authorList>
            <person name="Oyuntsetseg B."/>
            <person name="Kim S.B."/>
        </authorList>
    </citation>
    <scope>NUCLEOTIDE SEQUENCE [LARGE SCALE GENOMIC DNA]</scope>
    <source>
        <strain evidence="6 7">2-15</strain>
    </source>
</reference>
<dbReference type="Gene3D" id="1.10.357.10">
    <property type="entry name" value="Tetracycline Repressor, domain 2"/>
    <property type="match status" value="1"/>
</dbReference>
<dbReference type="InterPro" id="IPR036271">
    <property type="entry name" value="Tet_transcr_reg_TetR-rel_C_sf"/>
</dbReference>
<keyword evidence="7" id="KW-1185">Reference proteome</keyword>
<dbReference type="InterPro" id="IPR001647">
    <property type="entry name" value="HTH_TetR"/>
</dbReference>
<dbReference type="SUPFAM" id="SSF48498">
    <property type="entry name" value="Tetracyclin repressor-like, C-terminal domain"/>
    <property type="match status" value="1"/>
</dbReference>
<dbReference type="Proteomes" id="UP001236014">
    <property type="component" value="Chromosome"/>
</dbReference>
<dbReference type="PROSITE" id="PS50977">
    <property type="entry name" value="HTH_TETR_2"/>
    <property type="match status" value="1"/>
</dbReference>
<organism evidence="6 7">
    <name type="scientific">Amycolatopsis carbonis</name>
    <dbReference type="NCBI Taxonomy" id="715471"/>
    <lineage>
        <taxon>Bacteria</taxon>
        <taxon>Bacillati</taxon>
        <taxon>Actinomycetota</taxon>
        <taxon>Actinomycetes</taxon>
        <taxon>Pseudonocardiales</taxon>
        <taxon>Pseudonocardiaceae</taxon>
        <taxon>Amycolatopsis</taxon>
    </lineage>
</organism>
<dbReference type="GO" id="GO:0000976">
    <property type="term" value="F:transcription cis-regulatory region binding"/>
    <property type="evidence" value="ECO:0007669"/>
    <property type="project" value="TreeGrafter"/>
</dbReference>
<dbReference type="PRINTS" id="PR00455">
    <property type="entry name" value="HTHTETR"/>
</dbReference>
<protein>
    <submittedName>
        <fullName evidence="6">Helix-turn-helix domain-containing protein</fullName>
    </submittedName>
</protein>
<evidence type="ECO:0000256" key="1">
    <source>
        <dbReference type="ARBA" id="ARBA00023015"/>
    </source>
</evidence>
<dbReference type="InterPro" id="IPR009057">
    <property type="entry name" value="Homeodomain-like_sf"/>
</dbReference>
<dbReference type="EMBL" id="CP127294">
    <property type="protein sequence ID" value="WIX76465.1"/>
    <property type="molecule type" value="Genomic_DNA"/>
</dbReference>
<evidence type="ECO:0000256" key="4">
    <source>
        <dbReference type="PROSITE-ProRule" id="PRU00335"/>
    </source>
</evidence>
<dbReference type="Pfam" id="PF21597">
    <property type="entry name" value="TetR_C_43"/>
    <property type="match status" value="1"/>
</dbReference>
<keyword evidence="2 4" id="KW-0238">DNA-binding</keyword>
<dbReference type="PANTHER" id="PTHR30055:SF234">
    <property type="entry name" value="HTH-TYPE TRANSCRIPTIONAL REGULATOR BETI"/>
    <property type="match status" value="1"/>
</dbReference>
<dbReference type="InterPro" id="IPR050109">
    <property type="entry name" value="HTH-type_TetR-like_transc_reg"/>
</dbReference>
<dbReference type="RefSeq" id="WP_285967213.1">
    <property type="nucleotide sequence ID" value="NZ_CP127294.1"/>
</dbReference>
<accession>A0A9Y2MPU4</accession>
<evidence type="ECO:0000256" key="2">
    <source>
        <dbReference type="ARBA" id="ARBA00023125"/>
    </source>
</evidence>
<proteinExistence type="predicted"/>
<evidence type="ECO:0000313" key="7">
    <source>
        <dbReference type="Proteomes" id="UP001236014"/>
    </source>
</evidence>
<keyword evidence="1" id="KW-0805">Transcription regulation</keyword>
<evidence type="ECO:0000259" key="5">
    <source>
        <dbReference type="PROSITE" id="PS50977"/>
    </source>
</evidence>
<dbReference type="AlphaFoldDB" id="A0A9Y2MPU4"/>
<feature type="DNA-binding region" description="H-T-H motif" evidence="4">
    <location>
        <begin position="32"/>
        <end position="51"/>
    </location>
</feature>
<dbReference type="GO" id="GO:0003700">
    <property type="term" value="F:DNA-binding transcription factor activity"/>
    <property type="evidence" value="ECO:0007669"/>
    <property type="project" value="TreeGrafter"/>
</dbReference>
<dbReference type="InterPro" id="IPR049445">
    <property type="entry name" value="TetR_SbtR-like_C"/>
</dbReference>
<gene>
    <name evidence="6" type="ORF">QRX50_34060</name>
</gene>
<evidence type="ECO:0000256" key="3">
    <source>
        <dbReference type="ARBA" id="ARBA00023163"/>
    </source>
</evidence>
<dbReference type="PANTHER" id="PTHR30055">
    <property type="entry name" value="HTH-TYPE TRANSCRIPTIONAL REGULATOR RUTR"/>
    <property type="match status" value="1"/>
</dbReference>
<dbReference type="SUPFAM" id="SSF46689">
    <property type="entry name" value="Homeodomain-like"/>
    <property type="match status" value="1"/>
</dbReference>
<name>A0A9Y2MPU4_9PSEU</name>
<evidence type="ECO:0000313" key="6">
    <source>
        <dbReference type="EMBL" id="WIX76465.1"/>
    </source>
</evidence>
<dbReference type="Pfam" id="PF00440">
    <property type="entry name" value="TetR_N"/>
    <property type="match status" value="1"/>
</dbReference>
<feature type="domain" description="HTH tetR-type" evidence="5">
    <location>
        <begin position="10"/>
        <end position="69"/>
    </location>
</feature>
<dbReference type="KEGG" id="acab:QRX50_34060"/>
<keyword evidence="3" id="KW-0804">Transcription</keyword>